<dbReference type="Proteomes" id="UP000736164">
    <property type="component" value="Unassembled WGS sequence"/>
</dbReference>
<gene>
    <name evidence="5" type="primary">Mtdh</name>
    <name evidence="5" type="ORF">GTO95_0008656</name>
</gene>
<evidence type="ECO:0000256" key="2">
    <source>
        <dbReference type="ARBA" id="ARBA00023242"/>
    </source>
</evidence>
<dbReference type="GO" id="GO:0045766">
    <property type="term" value="P:positive regulation of angiogenesis"/>
    <property type="evidence" value="ECO:0007669"/>
    <property type="project" value="InterPro"/>
</dbReference>
<keyword evidence="4" id="KW-0472">Membrane</keyword>
<dbReference type="GO" id="GO:0006357">
    <property type="term" value="P:regulation of transcription by RNA polymerase II"/>
    <property type="evidence" value="ECO:0007669"/>
    <property type="project" value="TreeGrafter"/>
</dbReference>
<feature type="non-terminal residue" evidence="5">
    <location>
        <position position="567"/>
    </location>
</feature>
<evidence type="ECO:0000313" key="6">
    <source>
        <dbReference type="Proteomes" id="UP000736164"/>
    </source>
</evidence>
<dbReference type="GO" id="GO:0043066">
    <property type="term" value="P:negative regulation of apoptotic process"/>
    <property type="evidence" value="ECO:0007669"/>
    <property type="project" value="InterPro"/>
</dbReference>
<dbReference type="InterPro" id="IPR052305">
    <property type="entry name" value="TransReg_TumorExp"/>
</dbReference>
<dbReference type="GO" id="GO:0043123">
    <property type="term" value="P:positive regulation of canonical NF-kappaB signal transduction"/>
    <property type="evidence" value="ECO:0007669"/>
    <property type="project" value="InterPro"/>
</dbReference>
<dbReference type="Pfam" id="PF15686">
    <property type="entry name" value="LYRIC"/>
    <property type="match status" value="2"/>
</dbReference>
<keyword evidence="4" id="KW-1133">Transmembrane helix</keyword>
<reference evidence="5" key="1">
    <citation type="journal article" date="2021" name="Cell">
        <title>Tracing the genetic footprints of vertebrate landing in non-teleost ray-finned fishes.</title>
        <authorList>
            <person name="Bi X."/>
            <person name="Wang K."/>
            <person name="Yang L."/>
            <person name="Pan H."/>
            <person name="Jiang H."/>
            <person name="Wei Q."/>
            <person name="Fang M."/>
            <person name="Yu H."/>
            <person name="Zhu C."/>
            <person name="Cai Y."/>
            <person name="He Y."/>
            <person name="Gan X."/>
            <person name="Zeng H."/>
            <person name="Yu D."/>
            <person name="Zhu Y."/>
            <person name="Jiang H."/>
            <person name="Qiu Q."/>
            <person name="Yang H."/>
            <person name="Zhang Y.E."/>
            <person name="Wang W."/>
            <person name="Zhu M."/>
            <person name="He S."/>
            <person name="Zhang G."/>
        </authorList>
    </citation>
    <scope>NUCLEOTIDE SEQUENCE</scope>
    <source>
        <strain evidence="5">Allg_001</strain>
    </source>
</reference>
<sequence length="567" mass="61143">MAASWQEVATRQAEEISSRLRELLSSGLGLLRSELGVDLGLKPELYPSWVLLLTAFLGLLGVAVVWAAACAGLVGGRKRGARAAEPSSQGAKAAVAKAGKPEEQKKRNKKKTVDKKAQPNGRTVVELQEDVKAAAEEVLKQAAEVKTEKTKKNKKKPKAEAKQAQNASSADGKEPDEGIVSPLLEEPNHFSLRQGLILIASDRVRPEDVFRVNVPLFSGDLHRNKPGKDAVISHVSASWTEAPAVNGGGWNDMAMKLPAQLSSVNGETWSSASEAPPRRSLEPAAWGQSTEGTSVAHVRSSGQPGVAQAAEVTLPVSEVSKYSSWTTVDARMKKPDLNPSSFTTLGLTPAVTGAEPGSQTNADLQWDGVQHKVEDEWSGLNGLSSVDPTSDWNAPAELWGNYEEEPEAQTPAQPQEPETELQKLFLLRMKWQDRRLSSVSSCLLAILNISFLKVQLSSGSSELPCFLTFAFLNHTELSTLLIICHPFPISVLHRNSKQRDMVRTERAVPALTPLSAPVQERVSQKTPSQVPQRPSGPEPAVPTAKQNSVPPPSQSESPGHLPLQLLV</sequence>
<feature type="region of interest" description="Disordered" evidence="3">
    <location>
        <begin position="265"/>
        <end position="302"/>
    </location>
</feature>
<protein>
    <submittedName>
        <fullName evidence="5">LYRIC protein</fullName>
    </submittedName>
</protein>
<evidence type="ECO:0000256" key="3">
    <source>
        <dbReference type="SAM" id="MobiDB-lite"/>
    </source>
</evidence>
<dbReference type="GO" id="GO:0003712">
    <property type="term" value="F:transcription coregulator activity"/>
    <property type="evidence" value="ECO:0007669"/>
    <property type="project" value="TreeGrafter"/>
</dbReference>
<name>A0A8J7T9T0_ATRSP</name>
<keyword evidence="2" id="KW-0539">Nucleus</keyword>
<keyword evidence="4" id="KW-0812">Transmembrane</keyword>
<dbReference type="AlphaFoldDB" id="A0A8J7T9T0"/>
<dbReference type="PANTHER" id="PTHR23251:SF0">
    <property type="entry name" value="PROTEIN LYRIC"/>
    <property type="match status" value="1"/>
</dbReference>
<feature type="transmembrane region" description="Helical" evidence="4">
    <location>
        <begin position="49"/>
        <end position="74"/>
    </location>
</feature>
<feature type="non-terminal residue" evidence="5">
    <location>
        <position position="1"/>
    </location>
</feature>
<evidence type="ECO:0000313" key="5">
    <source>
        <dbReference type="EMBL" id="MBN3315303.1"/>
    </source>
</evidence>
<comment type="subcellular location">
    <subcellularLocation>
        <location evidence="1">Nucleus</location>
    </subcellularLocation>
</comment>
<evidence type="ECO:0000256" key="1">
    <source>
        <dbReference type="ARBA" id="ARBA00004123"/>
    </source>
</evidence>
<dbReference type="GO" id="GO:0005634">
    <property type="term" value="C:nucleus"/>
    <property type="evidence" value="ECO:0007669"/>
    <property type="project" value="UniProtKB-SubCell"/>
</dbReference>
<accession>A0A8J7T9T0</accession>
<feature type="region of interest" description="Disordered" evidence="3">
    <location>
        <begin position="514"/>
        <end position="567"/>
    </location>
</feature>
<proteinExistence type="predicted"/>
<feature type="region of interest" description="Disordered" evidence="3">
    <location>
        <begin position="146"/>
        <end position="181"/>
    </location>
</feature>
<comment type="caution">
    <text evidence="5">The sequence shown here is derived from an EMBL/GenBank/DDBJ whole genome shotgun (WGS) entry which is preliminary data.</text>
</comment>
<dbReference type="EMBL" id="JAAWVO010020307">
    <property type="protein sequence ID" value="MBN3315303.1"/>
    <property type="molecule type" value="Genomic_DNA"/>
</dbReference>
<feature type="region of interest" description="Disordered" evidence="3">
    <location>
        <begin position="81"/>
        <end position="125"/>
    </location>
</feature>
<organism evidence="5 6">
    <name type="scientific">Atractosteus spatula</name>
    <name type="common">Alligator gar</name>
    <name type="synonym">Lepisosteus spatula</name>
    <dbReference type="NCBI Taxonomy" id="7917"/>
    <lineage>
        <taxon>Eukaryota</taxon>
        <taxon>Metazoa</taxon>
        <taxon>Chordata</taxon>
        <taxon>Craniata</taxon>
        <taxon>Vertebrata</taxon>
        <taxon>Euteleostomi</taxon>
        <taxon>Actinopterygii</taxon>
        <taxon>Neopterygii</taxon>
        <taxon>Holostei</taxon>
        <taxon>Semionotiformes</taxon>
        <taxon>Lepisosteidae</taxon>
        <taxon>Atractosteus</taxon>
    </lineage>
</organism>
<dbReference type="InterPro" id="IPR031402">
    <property type="entry name" value="LYRIC"/>
</dbReference>
<keyword evidence="6" id="KW-1185">Reference proteome</keyword>
<dbReference type="PANTHER" id="PTHR23251">
    <property type="entry name" value="LYSINE-RICH CEACAM1 CO-ISOLATED PROTEIN LYRIC PROTEIN"/>
    <property type="match status" value="1"/>
</dbReference>
<evidence type="ECO:0000256" key="4">
    <source>
        <dbReference type="SAM" id="Phobius"/>
    </source>
</evidence>